<evidence type="ECO:0000313" key="3">
    <source>
        <dbReference type="Proteomes" id="UP000443843"/>
    </source>
</evidence>
<dbReference type="PROSITE" id="PS50943">
    <property type="entry name" value="HTH_CROC1"/>
    <property type="match status" value="1"/>
</dbReference>
<evidence type="ECO:0000259" key="1">
    <source>
        <dbReference type="PROSITE" id="PS50943"/>
    </source>
</evidence>
<dbReference type="CDD" id="cd00093">
    <property type="entry name" value="HTH_XRE"/>
    <property type="match status" value="1"/>
</dbReference>
<name>A0A844WEM2_9RHOB</name>
<dbReference type="Proteomes" id="UP000443843">
    <property type="component" value="Unassembled WGS sequence"/>
</dbReference>
<dbReference type="NCBIfam" id="TIGR02607">
    <property type="entry name" value="antidote_HigA"/>
    <property type="match status" value="1"/>
</dbReference>
<feature type="domain" description="HTH cro/C1-type" evidence="1">
    <location>
        <begin position="22"/>
        <end position="69"/>
    </location>
</feature>
<dbReference type="RefSeq" id="WP_160383885.1">
    <property type="nucleotide sequence ID" value="NZ_WNXQ01000018.1"/>
</dbReference>
<dbReference type="InterPro" id="IPR001387">
    <property type="entry name" value="Cro/C1-type_HTH"/>
</dbReference>
<dbReference type="SUPFAM" id="SSF47413">
    <property type="entry name" value="lambda repressor-like DNA-binding domains"/>
    <property type="match status" value="1"/>
</dbReference>
<proteinExistence type="predicted"/>
<reference evidence="2 3" key="1">
    <citation type="submission" date="2019-11" db="EMBL/GenBank/DDBJ databases">
        <title>Pseudooceanicola pacifica sp. nov., isolated from deep-sea sediment of the Pacific Ocean.</title>
        <authorList>
            <person name="Lyu L."/>
        </authorList>
    </citation>
    <scope>NUCLEOTIDE SEQUENCE [LARGE SCALE GENOMIC DNA]</scope>
    <source>
        <strain evidence="2 3">216_PA32_1</strain>
    </source>
</reference>
<dbReference type="GO" id="GO:0003677">
    <property type="term" value="F:DNA binding"/>
    <property type="evidence" value="ECO:0007669"/>
    <property type="project" value="InterPro"/>
</dbReference>
<dbReference type="EMBL" id="WNXQ01000018">
    <property type="protein sequence ID" value="MWB79868.1"/>
    <property type="molecule type" value="Genomic_DNA"/>
</dbReference>
<keyword evidence="3" id="KW-1185">Reference proteome</keyword>
<dbReference type="InterPro" id="IPR010982">
    <property type="entry name" value="Lambda_DNA-bd_dom_sf"/>
</dbReference>
<protein>
    <submittedName>
        <fullName evidence="2">HigA family addiction module antidote protein</fullName>
    </submittedName>
</protein>
<organism evidence="2 3">
    <name type="scientific">Pseudooceanicola pacificus</name>
    <dbReference type="NCBI Taxonomy" id="2676438"/>
    <lineage>
        <taxon>Bacteria</taxon>
        <taxon>Pseudomonadati</taxon>
        <taxon>Pseudomonadota</taxon>
        <taxon>Alphaproteobacteria</taxon>
        <taxon>Rhodobacterales</taxon>
        <taxon>Paracoccaceae</taxon>
        <taxon>Pseudooceanicola</taxon>
    </lineage>
</organism>
<sequence>MSSKIAKADHPGPYIKSNVIPKGMNVTQAAKAIGVGRPALSNLLNGNARLSSEMAMKLEKAFGVSASELLAMQSVFDAGMSASTTNMTAVRSFVPPFAAPKANDIEQWANNVDSRAKLAALLRILLHSTCDDLQKVDFPAHDDSQRPGWDGKVVTVTGNPWIPTGASGWEFGTNKNIKEKADGDFSKSVKATSKAERLKTTFVFVTPRRWSGKDAWQTAQLPKKQWKDVVVLDSSNLEQWMEQSIPAQVWFANENGKDFRGTKSLERCWVKWNADCDPAFTPHIFDEASIIAGKKLLAHLRGEDRTLRIASDSVLEGLAFVYAMLSGDDPELLAIRDRVAVFSEAGPLTELANKSSRFIPIVTNRETEVELAETGARLGGISIVPRTMVQSEADIVLDPLSGEAFRKGLETMGLDGDRIERLKDESGRSLTVLRRRLARDQAIKSPAWSADKALARSVFPFMLAGAWKNDNEADRIVLCHLMGEDRYAEVERELGNLLPIESSPVWSIGSFRGIVSKIDALYAVHQWVTPEDLERFYQAADLVLSEPDPSLELPESERWAASIHGKTRDISSALREGIADSLVILAMHGNGLFRNKLGVDTQSQATLLVRKLFASMDGETIESQSDEFQRYAEAAPEEFLGIIERDLARNDPSTQVLMRPVGDPLFSSNPRVGLLWALDLLAWSPEYLPRVVDVLAKLCELEPEDRSGNSAMQSLLSIFRSWMPQTSANVEQRIAALDQLVKHFPEVGWAVAKDQYDLRSRTGHYSVKPKWRDYAFGSGEVVTNGERWKFEEHCLEVALSWTPMTREKLADLVDGLEGFGDDYRARVWDRVVDWAKAATDEDRAWLREQIRVGVSRSARRLSKKGASKTATKAKVNEARDIYDELEPDDIVWKHAWLFKNSWVENSWEDIHNDEHDFEARDVRIAKQRKAGVEAVLAQEGVPGAVRLALSGNASHIVGNNLAQIMSSEADQLAFIRRIVGDPDFLTSTKLQFLLDGFFFSLGDKNAVGFINGLRGELTDDQLVRLFCLCRFGQTVWDAVEASSRAVSEGYWKTVSAHWARQTEDELRYAVTKLIEARRGLTALQFIHLDLKNIESEQLYEILQALPRSDEAERGASSMDRHSIEEVFKILNSRGTIDRERMAGLEFLYLEVFRFDRGRIPNLEAEVNDNPSLFCEAIRMAYRGKNEPKDAETTDEQKTAARNANTFIDALSSVPGVDEHGVIHAEKLKEWIIEARRISELTGHRAMLDYQIGEILAHAPLGEDGSWPCEPVREAVNDLYSVEIERGITIGRYNARGATWRGEGGAQERELADQYEGWAKACEFEHPRMARILREMVRKYIAEAEWQDNEAMIRRRMRY</sequence>
<accession>A0A844WEM2</accession>
<dbReference type="SMART" id="SM00530">
    <property type="entry name" value="HTH_XRE"/>
    <property type="match status" value="1"/>
</dbReference>
<gene>
    <name evidence="2" type="ORF">GLS40_17710</name>
</gene>
<dbReference type="Gene3D" id="1.10.260.40">
    <property type="entry name" value="lambda repressor-like DNA-binding domains"/>
    <property type="match status" value="1"/>
</dbReference>
<dbReference type="Pfam" id="PF01381">
    <property type="entry name" value="HTH_3"/>
    <property type="match status" value="1"/>
</dbReference>
<dbReference type="InterPro" id="IPR013430">
    <property type="entry name" value="Toxin_antidote_HigA"/>
</dbReference>
<comment type="caution">
    <text evidence="2">The sequence shown here is derived from an EMBL/GenBank/DDBJ whole genome shotgun (WGS) entry which is preliminary data.</text>
</comment>
<evidence type="ECO:0000313" key="2">
    <source>
        <dbReference type="EMBL" id="MWB79868.1"/>
    </source>
</evidence>